<dbReference type="SUPFAM" id="SSF57701">
    <property type="entry name" value="Zn2/Cys6 DNA-binding domain"/>
    <property type="match status" value="1"/>
</dbReference>
<dbReference type="PANTHER" id="PTHR47338">
    <property type="entry name" value="ZN(II)2CYS6 TRANSCRIPTION FACTOR (EUROFUNG)-RELATED"/>
    <property type="match status" value="1"/>
</dbReference>
<dbReference type="Pfam" id="PF04082">
    <property type="entry name" value="Fungal_trans"/>
    <property type="match status" value="1"/>
</dbReference>
<reference evidence="8 9" key="1">
    <citation type="submission" date="2018-02" db="EMBL/GenBank/DDBJ databases">
        <title>The genomes of Aspergillus section Nigri reveals drivers in fungal speciation.</title>
        <authorList>
            <consortium name="DOE Joint Genome Institute"/>
            <person name="Vesth T.C."/>
            <person name="Nybo J."/>
            <person name="Theobald S."/>
            <person name="Brandl J."/>
            <person name="Frisvad J.C."/>
            <person name="Nielsen K.F."/>
            <person name="Lyhne E.K."/>
            <person name="Kogle M.E."/>
            <person name="Kuo A."/>
            <person name="Riley R."/>
            <person name="Clum A."/>
            <person name="Nolan M."/>
            <person name="Lipzen A."/>
            <person name="Salamov A."/>
            <person name="Henrissat B."/>
            <person name="Wiebenga A."/>
            <person name="De vries R.P."/>
            <person name="Grigoriev I.V."/>
            <person name="Mortensen U.H."/>
            <person name="Andersen M.R."/>
            <person name="Baker S.E."/>
        </authorList>
    </citation>
    <scope>NUCLEOTIDE SEQUENCE [LARGE SCALE GENOMIC DNA]</scope>
    <source>
        <strain evidence="8 9">CBS 707.79</strain>
    </source>
</reference>
<protein>
    <submittedName>
        <fullName evidence="8">Citrinin biosynthesis transcriptional activator CtnR</fullName>
    </submittedName>
</protein>
<evidence type="ECO:0000256" key="5">
    <source>
        <dbReference type="ARBA" id="ARBA00023163"/>
    </source>
</evidence>
<comment type="subcellular location">
    <subcellularLocation>
        <location evidence="1">Nucleus</location>
    </subcellularLocation>
</comment>
<dbReference type="VEuPathDB" id="FungiDB:BO71DRAFT_468145"/>
<feature type="domain" description="Zn(2)-C6 fungal-type" evidence="7">
    <location>
        <begin position="18"/>
        <end position="48"/>
    </location>
</feature>
<proteinExistence type="predicted"/>
<dbReference type="GO" id="GO:0000981">
    <property type="term" value="F:DNA-binding transcription factor activity, RNA polymerase II-specific"/>
    <property type="evidence" value="ECO:0007669"/>
    <property type="project" value="InterPro"/>
</dbReference>
<evidence type="ECO:0000259" key="7">
    <source>
        <dbReference type="PROSITE" id="PS50048"/>
    </source>
</evidence>
<dbReference type="GO" id="GO:0008270">
    <property type="term" value="F:zinc ion binding"/>
    <property type="evidence" value="ECO:0007669"/>
    <property type="project" value="InterPro"/>
</dbReference>
<evidence type="ECO:0000256" key="6">
    <source>
        <dbReference type="ARBA" id="ARBA00023242"/>
    </source>
</evidence>
<keyword evidence="2" id="KW-0479">Metal-binding</keyword>
<dbReference type="GO" id="GO:0003677">
    <property type="term" value="F:DNA binding"/>
    <property type="evidence" value="ECO:0007669"/>
    <property type="project" value="UniProtKB-KW"/>
</dbReference>
<dbReference type="GO" id="GO:0005634">
    <property type="term" value="C:nucleus"/>
    <property type="evidence" value="ECO:0007669"/>
    <property type="project" value="UniProtKB-SubCell"/>
</dbReference>
<dbReference type="GO" id="GO:0009893">
    <property type="term" value="P:positive regulation of metabolic process"/>
    <property type="evidence" value="ECO:0007669"/>
    <property type="project" value="UniProtKB-ARBA"/>
</dbReference>
<accession>A0A319DQD6</accession>
<keyword evidence="4" id="KW-0238">DNA-binding</keyword>
<dbReference type="Pfam" id="PF00172">
    <property type="entry name" value="Zn_clus"/>
    <property type="match status" value="1"/>
</dbReference>
<keyword evidence="5" id="KW-0804">Transcription</keyword>
<dbReference type="CDD" id="cd00067">
    <property type="entry name" value="GAL4"/>
    <property type="match status" value="1"/>
</dbReference>
<name>A0A319DQD6_9EURO</name>
<dbReference type="STRING" id="1448320.A0A319DQD6"/>
<keyword evidence="6" id="KW-0539">Nucleus</keyword>
<dbReference type="InterPro" id="IPR001138">
    <property type="entry name" value="Zn2Cys6_DnaBD"/>
</dbReference>
<dbReference type="Proteomes" id="UP000247810">
    <property type="component" value="Unassembled WGS sequence"/>
</dbReference>
<evidence type="ECO:0000313" key="9">
    <source>
        <dbReference type="Proteomes" id="UP000247810"/>
    </source>
</evidence>
<sequence>MSSPSSEQPQSRKRPGAACAECRRRKMRCDGKQPQCENCVNAGVECIFNPPNSRRGPKKGHLKSLQTRLANLENRLLEQGREYSTITTSTGNTYIQQFSHGPDGAQLNMPLHIPGAPAGPGTIPVSDLLHAELDQLYFDRVHDFVPIIHTRRYLSWTKDADKDPSRRSLQYAMWTIAASMSTQLDHLCISLYRSARQLLEVSSLANNHATVYETEYVQAWLVLSVYEFTRHTFSRGWTSAGQCFRLVQLMNWHRIDIIEADPGLSVDGGTDKRICTEEKRRVFWMAYVLDRFVCTRLETPLTFDERIIATRLPATEEAFLTGQLTQPMGFLPEVIAAGDSVPQTWLTECIVLATLCGHSLLHKHQTTAEQMLCGVSNGFWQRHQWLEAILAKWARIISATQPVIATRPIDPMLLLLNLVAHSNLLYHCTVVDSVSLAMGNEVVLGYRQRAWMAAQEIVRLTRMVSQLSFFEIHPFTPLPVMRCAKFFMVHQDLDASCPLQLQEVLDTLHHLAGTNYLCQDWAVPVC</sequence>
<dbReference type="InterPro" id="IPR050815">
    <property type="entry name" value="TF_fung"/>
</dbReference>
<dbReference type="SMART" id="SM00906">
    <property type="entry name" value="Fungal_trans"/>
    <property type="match status" value="1"/>
</dbReference>
<dbReference type="PANTHER" id="PTHR47338:SF3">
    <property type="entry name" value="C6 FINGER DOMAIN TRANSCRIPTION FACTOR DBAA-RELATED"/>
    <property type="match status" value="1"/>
</dbReference>
<evidence type="ECO:0000256" key="1">
    <source>
        <dbReference type="ARBA" id="ARBA00004123"/>
    </source>
</evidence>
<gene>
    <name evidence="8" type="ORF">BO71DRAFT_468145</name>
</gene>
<keyword evidence="3" id="KW-0805">Transcription regulation</keyword>
<evidence type="ECO:0000256" key="2">
    <source>
        <dbReference type="ARBA" id="ARBA00022723"/>
    </source>
</evidence>
<dbReference type="GO" id="GO:0006351">
    <property type="term" value="P:DNA-templated transcription"/>
    <property type="evidence" value="ECO:0007669"/>
    <property type="project" value="InterPro"/>
</dbReference>
<dbReference type="EMBL" id="KZ825799">
    <property type="protein sequence ID" value="PYH99810.1"/>
    <property type="molecule type" value="Genomic_DNA"/>
</dbReference>
<keyword evidence="9" id="KW-1185">Reference proteome</keyword>
<evidence type="ECO:0000256" key="4">
    <source>
        <dbReference type="ARBA" id="ARBA00023125"/>
    </source>
</evidence>
<dbReference type="InterPro" id="IPR036864">
    <property type="entry name" value="Zn2-C6_fun-type_DNA-bd_sf"/>
</dbReference>
<evidence type="ECO:0000313" key="8">
    <source>
        <dbReference type="EMBL" id="PYH99810.1"/>
    </source>
</evidence>
<dbReference type="OrthoDB" id="3037908at2759"/>
<dbReference type="PROSITE" id="PS50048">
    <property type="entry name" value="ZN2_CY6_FUNGAL_2"/>
    <property type="match status" value="1"/>
</dbReference>
<dbReference type="AlphaFoldDB" id="A0A319DQD6"/>
<dbReference type="CDD" id="cd12148">
    <property type="entry name" value="fungal_TF_MHR"/>
    <property type="match status" value="1"/>
</dbReference>
<dbReference type="PROSITE" id="PS00463">
    <property type="entry name" value="ZN2_CY6_FUNGAL_1"/>
    <property type="match status" value="1"/>
</dbReference>
<organism evidence="8 9">
    <name type="scientific">Aspergillus ellipticus CBS 707.79</name>
    <dbReference type="NCBI Taxonomy" id="1448320"/>
    <lineage>
        <taxon>Eukaryota</taxon>
        <taxon>Fungi</taxon>
        <taxon>Dikarya</taxon>
        <taxon>Ascomycota</taxon>
        <taxon>Pezizomycotina</taxon>
        <taxon>Eurotiomycetes</taxon>
        <taxon>Eurotiomycetidae</taxon>
        <taxon>Eurotiales</taxon>
        <taxon>Aspergillaceae</taxon>
        <taxon>Aspergillus</taxon>
        <taxon>Aspergillus subgen. Circumdati</taxon>
    </lineage>
</organism>
<dbReference type="InterPro" id="IPR007219">
    <property type="entry name" value="XnlR_reg_dom"/>
</dbReference>
<dbReference type="Gene3D" id="4.10.240.10">
    <property type="entry name" value="Zn(2)-C6 fungal-type DNA-binding domain"/>
    <property type="match status" value="1"/>
</dbReference>
<evidence type="ECO:0000256" key="3">
    <source>
        <dbReference type="ARBA" id="ARBA00023015"/>
    </source>
</evidence>
<dbReference type="SMART" id="SM00066">
    <property type="entry name" value="GAL4"/>
    <property type="match status" value="1"/>
</dbReference>